<protein>
    <submittedName>
        <fullName evidence="2">Calcineurin-like phosphoesterase</fullName>
    </submittedName>
</protein>
<reference evidence="2 3" key="1">
    <citation type="submission" date="2019-01" db="EMBL/GenBank/DDBJ databases">
        <authorList>
            <consortium name="Pathogen Informatics"/>
        </authorList>
    </citation>
    <scope>NUCLEOTIDE SEQUENCE [LARGE SCALE GENOMIC DNA]</scope>
    <source>
        <strain evidence="2 3">NCTC10138</strain>
    </source>
</reference>
<dbReference type="STRING" id="1278311.GCA_000428705_00984"/>
<dbReference type="Pfam" id="PF00149">
    <property type="entry name" value="Metallophos"/>
    <property type="match status" value="1"/>
</dbReference>
<proteinExistence type="predicted"/>
<dbReference type="OrthoDB" id="9816081at2"/>
<feature type="domain" description="Calcineurin-like phosphoesterase" evidence="1">
    <location>
        <begin position="43"/>
        <end position="265"/>
    </location>
</feature>
<sequence length="324" mass="37560">MKKLIVIILMGILSVTLIGCNKYQVKYDKDLLTINLEKENDEIKIMQLTDLHLAYGNDFLDKKTFSLIDKLVENVNPDVIIITGDITMSLLAKKLFKQFINHMDKYDVPWSFVFGNHEMDFHDMKEIIKIIDKTKTKNLYFKVGEDLGENGGYGNFKIEIQNNSNPILNLYMLDTKANRLDGKTDGGVYDYLTINQVDWYKREIVTDDVRSLAFMHIPLRQYLKYYGFDNYKEKTHAQAVDTGFFDAMVNEGNKKTMGVFVGHDHLLDFSFYLDDIMLAYGNVSGFNAYGKKERGARIIEVTKNESNYELNSYLVLENEVLSWK</sequence>
<dbReference type="PROSITE" id="PS51257">
    <property type="entry name" value="PROKAR_LIPOPROTEIN"/>
    <property type="match status" value="1"/>
</dbReference>
<dbReference type="KEGG" id="aaxa:NCTC10138_00793"/>
<dbReference type="GO" id="GO:0016788">
    <property type="term" value="F:hydrolase activity, acting on ester bonds"/>
    <property type="evidence" value="ECO:0007669"/>
    <property type="project" value="TreeGrafter"/>
</dbReference>
<evidence type="ECO:0000313" key="2">
    <source>
        <dbReference type="EMBL" id="VEU80423.1"/>
    </source>
</evidence>
<dbReference type="AlphaFoldDB" id="A0A449BD89"/>
<dbReference type="PANTHER" id="PTHR32440">
    <property type="entry name" value="PHOSPHATASE DCR2-RELATED-RELATED"/>
    <property type="match status" value="1"/>
</dbReference>
<dbReference type="EMBL" id="LR215048">
    <property type="protein sequence ID" value="VEU80423.1"/>
    <property type="molecule type" value="Genomic_DNA"/>
</dbReference>
<organism evidence="2 3">
    <name type="scientific">Haploplasma axanthum</name>
    <name type="common">Acholeplasma axanthum</name>
    <dbReference type="NCBI Taxonomy" id="29552"/>
    <lineage>
        <taxon>Bacteria</taxon>
        <taxon>Bacillati</taxon>
        <taxon>Mycoplasmatota</taxon>
        <taxon>Mollicutes</taxon>
        <taxon>Acholeplasmatales</taxon>
        <taxon>Acholeplasmataceae</taxon>
        <taxon>Haploplasma</taxon>
    </lineage>
</organism>
<evidence type="ECO:0000313" key="3">
    <source>
        <dbReference type="Proteomes" id="UP000289841"/>
    </source>
</evidence>
<dbReference type="GO" id="GO:0005737">
    <property type="term" value="C:cytoplasm"/>
    <property type="evidence" value="ECO:0007669"/>
    <property type="project" value="TreeGrafter"/>
</dbReference>
<dbReference type="Gene3D" id="3.60.21.10">
    <property type="match status" value="1"/>
</dbReference>
<gene>
    <name evidence="2" type="ORF">NCTC10138_00793</name>
</gene>
<dbReference type="Proteomes" id="UP000289841">
    <property type="component" value="Chromosome"/>
</dbReference>
<dbReference type="InterPro" id="IPR004843">
    <property type="entry name" value="Calcineurin-like_PHP"/>
</dbReference>
<dbReference type="SUPFAM" id="SSF56300">
    <property type="entry name" value="Metallo-dependent phosphatases"/>
    <property type="match status" value="1"/>
</dbReference>
<name>A0A449BD89_HAPAX</name>
<dbReference type="InterPro" id="IPR029052">
    <property type="entry name" value="Metallo-depent_PP-like"/>
</dbReference>
<keyword evidence="3" id="KW-1185">Reference proteome</keyword>
<evidence type="ECO:0000259" key="1">
    <source>
        <dbReference type="Pfam" id="PF00149"/>
    </source>
</evidence>
<accession>A0A449BD89</accession>